<dbReference type="Pfam" id="PF24849">
    <property type="entry name" value="DUF7724"/>
    <property type="match status" value="1"/>
</dbReference>
<comment type="caution">
    <text evidence="2">The sequence shown here is derived from an EMBL/GenBank/DDBJ whole genome shotgun (WGS) entry which is preliminary data.</text>
</comment>
<dbReference type="AlphaFoldDB" id="A0A9D2RFV3"/>
<reference evidence="2" key="2">
    <citation type="submission" date="2021-04" db="EMBL/GenBank/DDBJ databases">
        <authorList>
            <person name="Gilroy R."/>
        </authorList>
    </citation>
    <scope>NUCLEOTIDE SEQUENCE</scope>
    <source>
        <strain evidence="2">ChiBcec15-3976</strain>
    </source>
</reference>
<dbReference type="EMBL" id="DWUU01000044">
    <property type="protein sequence ID" value="HJD42822.1"/>
    <property type="molecule type" value="Genomic_DNA"/>
</dbReference>
<reference evidence="2" key="1">
    <citation type="journal article" date="2021" name="PeerJ">
        <title>Extensive microbial diversity within the chicken gut microbiome revealed by metagenomics and culture.</title>
        <authorList>
            <person name="Gilroy R."/>
            <person name="Ravi A."/>
            <person name="Getino M."/>
            <person name="Pursley I."/>
            <person name="Horton D.L."/>
            <person name="Alikhan N.F."/>
            <person name="Baker D."/>
            <person name="Gharbi K."/>
            <person name="Hall N."/>
            <person name="Watson M."/>
            <person name="Adriaenssens E.M."/>
            <person name="Foster-Nyarko E."/>
            <person name="Jarju S."/>
            <person name="Secka A."/>
            <person name="Antonio M."/>
            <person name="Oren A."/>
            <person name="Chaudhuri R.R."/>
            <person name="La Ragione R."/>
            <person name="Hildebrand F."/>
            <person name="Pallen M.J."/>
        </authorList>
    </citation>
    <scope>NUCLEOTIDE SEQUENCE</scope>
    <source>
        <strain evidence="2">ChiBcec15-3976</strain>
    </source>
</reference>
<dbReference type="InterPro" id="IPR056141">
    <property type="entry name" value="DUF7724"/>
</dbReference>
<feature type="domain" description="DUF7724" evidence="1">
    <location>
        <begin position="5"/>
        <end position="92"/>
    </location>
</feature>
<evidence type="ECO:0000313" key="3">
    <source>
        <dbReference type="Proteomes" id="UP000823909"/>
    </source>
</evidence>
<organism evidence="2 3">
    <name type="scientific">Candidatus Mediterraneibacter quadrami</name>
    <dbReference type="NCBI Taxonomy" id="2838684"/>
    <lineage>
        <taxon>Bacteria</taxon>
        <taxon>Bacillati</taxon>
        <taxon>Bacillota</taxon>
        <taxon>Clostridia</taxon>
        <taxon>Lachnospirales</taxon>
        <taxon>Lachnospiraceae</taxon>
        <taxon>Mediterraneibacter</taxon>
    </lineage>
</organism>
<proteinExistence type="predicted"/>
<accession>A0A9D2RFV3</accession>
<name>A0A9D2RFV3_9FIRM</name>
<gene>
    <name evidence="2" type="ORF">H9910_07410</name>
</gene>
<sequence length="92" mass="11125">MDGNKEAILSNKNEYTIFRFNDHVIRFKAPYSLEKYTKIKEWDHGYLVVMAKYKHRDEEEEEYIDLIPVLKNLYFDADSFLVPIEKVRIAYD</sequence>
<evidence type="ECO:0000259" key="1">
    <source>
        <dbReference type="Pfam" id="PF24849"/>
    </source>
</evidence>
<dbReference type="Proteomes" id="UP000823909">
    <property type="component" value="Unassembled WGS sequence"/>
</dbReference>
<protein>
    <recommendedName>
        <fullName evidence="1">DUF7724 domain-containing protein</fullName>
    </recommendedName>
</protein>
<evidence type="ECO:0000313" key="2">
    <source>
        <dbReference type="EMBL" id="HJD42822.1"/>
    </source>
</evidence>